<evidence type="ECO:0000256" key="4">
    <source>
        <dbReference type="SAM" id="Phobius"/>
    </source>
</evidence>
<dbReference type="Proteomes" id="UP000886723">
    <property type="component" value="Unassembled WGS sequence"/>
</dbReference>
<dbReference type="GO" id="GO:0030983">
    <property type="term" value="F:mismatched DNA binding"/>
    <property type="evidence" value="ECO:0007669"/>
    <property type="project" value="InterPro"/>
</dbReference>
<dbReference type="SMART" id="SM00534">
    <property type="entry name" value="MUTSac"/>
    <property type="match status" value="1"/>
</dbReference>
<keyword evidence="2" id="KW-0067">ATP-binding</keyword>
<dbReference type="GO" id="GO:0005524">
    <property type="term" value="F:ATP binding"/>
    <property type="evidence" value="ECO:0007669"/>
    <property type="project" value="UniProtKB-KW"/>
</dbReference>
<dbReference type="GO" id="GO:0006298">
    <property type="term" value="P:mismatch repair"/>
    <property type="evidence" value="ECO:0007669"/>
    <property type="project" value="InterPro"/>
</dbReference>
<proteinExistence type="predicted"/>
<dbReference type="GO" id="GO:0005829">
    <property type="term" value="C:cytosol"/>
    <property type="evidence" value="ECO:0007669"/>
    <property type="project" value="TreeGrafter"/>
</dbReference>
<protein>
    <submittedName>
        <fullName evidence="6">DNA mismatch repair protein MutS</fullName>
    </submittedName>
</protein>
<dbReference type="PANTHER" id="PTHR11361:SF152">
    <property type="entry name" value="DNA MISMATCH REPAIR PROTEIN"/>
    <property type="match status" value="1"/>
</dbReference>
<evidence type="ECO:0000313" key="6">
    <source>
        <dbReference type="EMBL" id="HIV14067.1"/>
    </source>
</evidence>
<feature type="transmembrane region" description="Helical" evidence="4">
    <location>
        <begin position="159"/>
        <end position="178"/>
    </location>
</feature>
<reference evidence="6" key="2">
    <citation type="journal article" date="2021" name="PeerJ">
        <title>Extensive microbial diversity within the chicken gut microbiome revealed by metagenomics and culture.</title>
        <authorList>
            <person name="Gilroy R."/>
            <person name="Ravi A."/>
            <person name="Getino M."/>
            <person name="Pursley I."/>
            <person name="Horton D.L."/>
            <person name="Alikhan N.F."/>
            <person name="Baker D."/>
            <person name="Gharbi K."/>
            <person name="Hall N."/>
            <person name="Watson M."/>
            <person name="Adriaenssens E.M."/>
            <person name="Foster-Nyarko E."/>
            <person name="Jarju S."/>
            <person name="Secka A."/>
            <person name="Antonio M."/>
            <person name="Oren A."/>
            <person name="Chaudhuri R.R."/>
            <person name="La Ragione R."/>
            <person name="Hildebrand F."/>
            <person name="Pallen M.J."/>
        </authorList>
    </citation>
    <scope>NUCLEOTIDE SEQUENCE</scope>
    <source>
        <strain evidence="6">ChiBcec2-4451</strain>
    </source>
</reference>
<keyword evidence="4" id="KW-0812">Transmembrane</keyword>
<dbReference type="GO" id="GO:0140664">
    <property type="term" value="F:ATP-dependent DNA damage sensor activity"/>
    <property type="evidence" value="ECO:0007669"/>
    <property type="project" value="InterPro"/>
</dbReference>
<keyword evidence="1" id="KW-0547">Nucleotide-binding</keyword>
<dbReference type="Gene3D" id="3.40.50.300">
    <property type="entry name" value="P-loop containing nucleotide triphosphate hydrolases"/>
    <property type="match status" value="1"/>
</dbReference>
<evidence type="ECO:0000256" key="1">
    <source>
        <dbReference type="ARBA" id="ARBA00022741"/>
    </source>
</evidence>
<dbReference type="InterPro" id="IPR027417">
    <property type="entry name" value="P-loop_NTPase"/>
</dbReference>
<organism evidence="6 7">
    <name type="scientific">Candidatus Pullilachnospira stercoravium</name>
    <dbReference type="NCBI Taxonomy" id="2840913"/>
    <lineage>
        <taxon>Bacteria</taxon>
        <taxon>Bacillati</taxon>
        <taxon>Bacillota</taxon>
        <taxon>Clostridia</taxon>
        <taxon>Lachnospirales</taxon>
        <taxon>Lachnospiraceae</taxon>
        <taxon>Lachnospiraceae incertae sedis</taxon>
        <taxon>Candidatus Pullilachnospira</taxon>
    </lineage>
</organism>
<gene>
    <name evidence="6" type="ORF">IAA63_13160</name>
</gene>
<feature type="domain" description="DNA mismatch repair proteins mutS family" evidence="5">
    <location>
        <begin position="363"/>
        <end position="548"/>
    </location>
</feature>
<comment type="caution">
    <text evidence="6">The sequence shown here is derived from an EMBL/GenBank/DDBJ whole genome shotgun (WGS) entry which is preliminary data.</text>
</comment>
<keyword evidence="4" id="KW-1133">Transmembrane helix</keyword>
<evidence type="ECO:0000256" key="3">
    <source>
        <dbReference type="ARBA" id="ARBA00023125"/>
    </source>
</evidence>
<accession>A0A9D1T760</accession>
<sequence>MILAVAAAIVVLAGLLIWRDKRQQRKWFLAKVHRLWGSVADREYTWEELESISHYAKHHEGERFMVDDITWNDLGMDQIFMLLNTTVSSCGEDVLYRMLRFPEFDPQALKERERLIEYFRTHERERIQVQTQVGKVKKIGNTSITDYIHVLKDVPRRHVFKYIFLACLTLACIVGLFFDPLKAATFLLLVMCFNGYIHMRDSKNVEPYLNCFGCILRLLKAADGFASVRNPEIQSYLDRIAAAREKMKGFRRGAFLVSSSSAIQDGLEAFVLSYLKVLFHVDMIKFYSMLRFVEGHEGDVEDLFAAMGELDALIAAASFREYLPCYAVPELWEREADSPTFLEAKELYHPLIADPVPNSVRMERGILVTGSNASGKSTFLKTVAIQALLAQTIHTCPARTFRGNFVKVMTSMALRDDLEGGESYYIVEIKSLQRILQECEKQEPVLCIVDEVLRGTNTIERIAASSRILRSLAAPNVLPLAATHDIELSYILEDCYDNYHFEEEIRDNDVIFNYQLKEGRATTRNAIRLLELIGYDPKIVRDAREAARRFEETGVWS</sequence>
<evidence type="ECO:0000259" key="5">
    <source>
        <dbReference type="SMART" id="SM00534"/>
    </source>
</evidence>
<dbReference type="SUPFAM" id="SSF52540">
    <property type="entry name" value="P-loop containing nucleoside triphosphate hydrolases"/>
    <property type="match status" value="1"/>
</dbReference>
<dbReference type="Pfam" id="PF00488">
    <property type="entry name" value="MutS_V"/>
    <property type="match status" value="1"/>
</dbReference>
<dbReference type="InterPro" id="IPR000432">
    <property type="entry name" value="DNA_mismatch_repair_MutS_C"/>
</dbReference>
<dbReference type="AlphaFoldDB" id="A0A9D1T760"/>
<name>A0A9D1T760_9FIRM</name>
<dbReference type="InterPro" id="IPR036187">
    <property type="entry name" value="DNA_mismatch_repair_MutS_sf"/>
</dbReference>
<dbReference type="SUPFAM" id="SSF48334">
    <property type="entry name" value="DNA repair protein MutS, domain III"/>
    <property type="match status" value="1"/>
</dbReference>
<dbReference type="PANTHER" id="PTHR11361">
    <property type="entry name" value="DNA MISMATCH REPAIR PROTEIN MUTS FAMILY MEMBER"/>
    <property type="match status" value="1"/>
</dbReference>
<dbReference type="EMBL" id="DVON01000279">
    <property type="protein sequence ID" value="HIV14067.1"/>
    <property type="molecule type" value="Genomic_DNA"/>
</dbReference>
<evidence type="ECO:0000256" key="2">
    <source>
        <dbReference type="ARBA" id="ARBA00022840"/>
    </source>
</evidence>
<keyword evidence="3" id="KW-0238">DNA-binding</keyword>
<keyword evidence="4" id="KW-0472">Membrane</keyword>
<reference evidence="6" key="1">
    <citation type="submission" date="2020-10" db="EMBL/GenBank/DDBJ databases">
        <authorList>
            <person name="Gilroy R."/>
        </authorList>
    </citation>
    <scope>NUCLEOTIDE SEQUENCE</scope>
    <source>
        <strain evidence="6">ChiBcec2-4451</strain>
    </source>
</reference>
<evidence type="ECO:0000313" key="7">
    <source>
        <dbReference type="Proteomes" id="UP000886723"/>
    </source>
</evidence>
<dbReference type="InterPro" id="IPR045076">
    <property type="entry name" value="MutS"/>
</dbReference>